<dbReference type="SUPFAM" id="SSF53850">
    <property type="entry name" value="Periplasmic binding protein-like II"/>
    <property type="match status" value="1"/>
</dbReference>
<dbReference type="PIRSF" id="PIRSF002854">
    <property type="entry name" value="MetQ"/>
    <property type="match status" value="1"/>
</dbReference>
<evidence type="ECO:0000256" key="5">
    <source>
        <dbReference type="ARBA" id="ARBA00023288"/>
    </source>
</evidence>
<keyword evidence="4" id="KW-0564">Palmitate</keyword>
<dbReference type="PANTHER" id="PTHR30429:SF1">
    <property type="entry name" value="D-METHIONINE-BINDING LIPOPROTEIN METQ-RELATED"/>
    <property type="match status" value="1"/>
</dbReference>
<keyword evidence="3" id="KW-0472">Membrane</keyword>
<sequence>MKLTKLFGLATLVSAVALAGCKDDKPAAAAAPQEPAARKLTVGVMTGAEAQVTEVAAKIAKEKYNIDVKLVEFTEYTQPNDALTKGDLDANAFQHKPYMDKEVEQRGYKLAIVGNTFVFPIAAYSKKIKNVSELQDGATVAVPNNPSNLGRALLLLEKQGLIKLKDPSNLFSTSIDVIENPKNLQIKEVEGSLLPRMLDDVDFAIINNNYAVQQGLTAEKDGIFVEDEDSPYVNLVVSREDNKDNEAIKDFVKAFQTEEVYQEALKHFQGGVVKGW</sequence>
<feature type="signal peptide" evidence="8">
    <location>
        <begin position="1"/>
        <end position="19"/>
    </location>
</feature>
<reference evidence="9" key="1">
    <citation type="submission" date="2015-01" db="EMBL/GenBank/DDBJ databases">
        <title>Draft genome sequence of Pasteurella multocida isolated from alpaca pneumonia.</title>
        <authorList>
            <person name="Maturrano L."/>
            <person name="Hurtado R."/>
            <person name="Allasi N."/>
            <person name="Juscamayta E."/>
            <person name="Fernandez D."/>
            <person name="Maximiliano J."/>
            <person name="Rimac R."/>
            <person name="Rosadio R."/>
        </authorList>
    </citation>
    <scope>NUCLEOTIDE SEQUENCE</scope>
    <source>
        <strain evidence="9">UNMSM</strain>
    </source>
</reference>
<evidence type="ECO:0000256" key="6">
    <source>
        <dbReference type="PIRNR" id="PIRNR002854"/>
    </source>
</evidence>
<gene>
    <name evidence="9" type="primary">plpB</name>
</gene>
<dbReference type="PANTHER" id="PTHR30429">
    <property type="entry name" value="D-METHIONINE-BINDING LIPOPROTEIN METQ"/>
    <property type="match status" value="1"/>
</dbReference>
<evidence type="ECO:0000256" key="1">
    <source>
        <dbReference type="ARBA" id="ARBA00004459"/>
    </source>
</evidence>
<keyword evidence="2 8" id="KW-0732">Signal</keyword>
<keyword evidence="5 6" id="KW-0449">Lipoprotein</keyword>
<dbReference type="AlphaFoldDB" id="A0A126QGR2"/>
<comment type="similarity">
    <text evidence="6">Belongs to the nlpA lipoprotein family.</text>
</comment>
<feature type="chain" id="PRO_5007272736" description="Lipoprotein" evidence="8">
    <location>
        <begin position="20"/>
        <end position="276"/>
    </location>
</feature>
<comment type="subcellular location">
    <subcellularLocation>
        <location evidence="1">Cell outer membrane</location>
        <topology evidence="1">Lipid-anchor</topology>
    </subcellularLocation>
</comment>
<evidence type="ECO:0000256" key="4">
    <source>
        <dbReference type="ARBA" id="ARBA00023139"/>
    </source>
</evidence>
<evidence type="ECO:0000256" key="8">
    <source>
        <dbReference type="SAM" id="SignalP"/>
    </source>
</evidence>
<dbReference type="Gene3D" id="3.40.190.10">
    <property type="entry name" value="Periplasmic binding protein-like II"/>
    <property type="match status" value="2"/>
</dbReference>
<evidence type="ECO:0000256" key="3">
    <source>
        <dbReference type="ARBA" id="ARBA00023136"/>
    </source>
</evidence>
<accession>A0A126QGR2</accession>
<dbReference type="RefSeq" id="WP_071523669.1">
    <property type="nucleotide sequence ID" value="NZ_JACDXE010000031.1"/>
</dbReference>
<name>A0A126QGR2_PASMD</name>
<dbReference type="NCBIfam" id="NF008285">
    <property type="entry name" value="PRK11063.1"/>
    <property type="match status" value="1"/>
</dbReference>
<organism evidence="9">
    <name type="scientific">Pasteurella multocida</name>
    <dbReference type="NCBI Taxonomy" id="747"/>
    <lineage>
        <taxon>Bacteria</taxon>
        <taxon>Pseudomonadati</taxon>
        <taxon>Pseudomonadota</taxon>
        <taxon>Gammaproteobacteria</taxon>
        <taxon>Pasteurellales</taxon>
        <taxon>Pasteurellaceae</taxon>
        <taxon>Pasteurella</taxon>
    </lineage>
</organism>
<dbReference type="NCBIfam" id="TIGR00363">
    <property type="entry name" value="MetQ/NlpA family lipoprotein"/>
    <property type="match status" value="1"/>
</dbReference>
<evidence type="ECO:0000256" key="7">
    <source>
        <dbReference type="PIRSR" id="PIRSR002854-1"/>
    </source>
</evidence>
<protein>
    <recommendedName>
        <fullName evidence="6">Lipoprotein</fullName>
    </recommendedName>
</protein>
<dbReference type="InterPro" id="IPR004872">
    <property type="entry name" value="Lipoprotein_NlpA"/>
</dbReference>
<dbReference type="GO" id="GO:0009279">
    <property type="term" value="C:cell outer membrane"/>
    <property type="evidence" value="ECO:0007669"/>
    <property type="project" value="UniProtKB-SubCell"/>
</dbReference>
<dbReference type="Pfam" id="PF03180">
    <property type="entry name" value="Lipoprotein_9"/>
    <property type="match status" value="1"/>
</dbReference>
<dbReference type="PROSITE" id="PS51257">
    <property type="entry name" value="PROKAR_LIPOPROTEIN"/>
    <property type="match status" value="1"/>
</dbReference>
<evidence type="ECO:0000313" key="9">
    <source>
        <dbReference type="EMBL" id="AMK07833.1"/>
    </source>
</evidence>
<proteinExistence type="inferred from homology"/>
<feature type="lipid moiety-binding region" description="S-diacylglycerol cysteine" evidence="7">
    <location>
        <position position="21"/>
    </location>
</feature>
<dbReference type="EMBL" id="KP659994">
    <property type="protein sequence ID" value="AMK07833.1"/>
    <property type="molecule type" value="Genomic_DNA"/>
</dbReference>
<dbReference type="CDD" id="cd13598">
    <property type="entry name" value="PBP2_lipoprotein_IlpA_like"/>
    <property type="match status" value="1"/>
</dbReference>
<evidence type="ECO:0000256" key="2">
    <source>
        <dbReference type="ARBA" id="ARBA00022729"/>
    </source>
</evidence>